<dbReference type="OrthoDB" id="2940489at2759"/>
<reference evidence="1" key="1">
    <citation type="journal article" date="2021" name="Genome Biol. Evol.">
        <title>The assembled and annotated genome of the fairy-ring fungus Marasmius oreades.</title>
        <authorList>
            <person name="Hiltunen M."/>
            <person name="Ament-Velasquez S.L."/>
            <person name="Johannesson H."/>
        </authorList>
    </citation>
    <scope>NUCLEOTIDE SEQUENCE</scope>
    <source>
        <strain evidence="1">03SP1</strain>
    </source>
</reference>
<dbReference type="KEGG" id="more:E1B28_012859"/>
<dbReference type="EMBL" id="CM032188">
    <property type="protein sequence ID" value="KAG7088914.1"/>
    <property type="molecule type" value="Genomic_DNA"/>
</dbReference>
<evidence type="ECO:0000313" key="1">
    <source>
        <dbReference type="EMBL" id="KAG7088914.1"/>
    </source>
</evidence>
<sequence length="104" mass="11865">MSLDTTKFMGAGIVYIRNESGDNMQTFVSKLSHNTGNDSWFVVSASFEDDAHAKWDRSNHGWEVIAFKDDNNKRVGFYVDLRNVTTYVTFRSFSNVEIKQATKA</sequence>
<evidence type="ECO:0000313" key="2">
    <source>
        <dbReference type="Proteomes" id="UP001049176"/>
    </source>
</evidence>
<dbReference type="Proteomes" id="UP001049176">
    <property type="component" value="Chromosome 8"/>
</dbReference>
<accession>A0A9P7RSG7</accession>
<dbReference type="AlphaFoldDB" id="A0A9P7RSG7"/>
<comment type="caution">
    <text evidence="1">The sequence shown here is derived from an EMBL/GenBank/DDBJ whole genome shotgun (WGS) entry which is preliminary data.</text>
</comment>
<dbReference type="RefSeq" id="XP_043005385.1">
    <property type="nucleotide sequence ID" value="XM_043158015.1"/>
</dbReference>
<dbReference type="GeneID" id="66081934"/>
<protein>
    <submittedName>
        <fullName evidence="1">Uncharacterized protein</fullName>
    </submittedName>
</protein>
<organism evidence="1 2">
    <name type="scientific">Marasmius oreades</name>
    <name type="common">fairy-ring Marasmius</name>
    <dbReference type="NCBI Taxonomy" id="181124"/>
    <lineage>
        <taxon>Eukaryota</taxon>
        <taxon>Fungi</taxon>
        <taxon>Dikarya</taxon>
        <taxon>Basidiomycota</taxon>
        <taxon>Agaricomycotina</taxon>
        <taxon>Agaricomycetes</taxon>
        <taxon>Agaricomycetidae</taxon>
        <taxon>Agaricales</taxon>
        <taxon>Marasmiineae</taxon>
        <taxon>Marasmiaceae</taxon>
        <taxon>Marasmius</taxon>
    </lineage>
</organism>
<keyword evidence="2" id="KW-1185">Reference proteome</keyword>
<name>A0A9P7RSG7_9AGAR</name>
<gene>
    <name evidence="1" type="ORF">E1B28_012859</name>
</gene>
<proteinExistence type="predicted"/>